<evidence type="ECO:0000256" key="4">
    <source>
        <dbReference type="PROSITE-ProRule" id="PRU00433"/>
    </source>
</evidence>
<dbReference type="PANTHER" id="PTHR33546">
    <property type="entry name" value="LARGE, MULTIFUNCTIONAL SECRETED PROTEIN-RELATED"/>
    <property type="match status" value="1"/>
</dbReference>
<dbReference type="Gene3D" id="1.25.10.10">
    <property type="entry name" value="Leucine-rich Repeat Variant"/>
    <property type="match status" value="1"/>
</dbReference>
<dbReference type="InterPro" id="IPR055557">
    <property type="entry name" value="DUF7133"/>
</dbReference>
<dbReference type="Gene3D" id="1.10.760.10">
    <property type="entry name" value="Cytochrome c-like domain"/>
    <property type="match status" value="1"/>
</dbReference>
<sequence length="1018" mass="111147">MTGHGRVGLMGRPAATEAGAHGPSNAVGDNGRATARPSARLRRRGSLALGVCLLCIAVSARARAQTTNAAALESEFQLAPGFRIQLVAAEPLVFDPVAMAFDGNGRLFVAEHRAFPEPDEAPPHLGRIRLLIDTDGDGRMDVSHDFADNIAAPSALFCWSNGVLVASGSRVIFCQDTNHDGRADVQEVIYSGPAQQRGRAGNGLWIRNWAWGWDNRLHAAARGLGLTLLPSPEQDALSAGLDDHDLALDPLSGVAMVESGYGASAVAFDAEGCKLVAQPARPVLEELWRTPHVDLARGLVLPPALHDLTGPLAEQPLTAVPSGGPVTTHRPGSPPARRWFSEVTALTVYRGALFPTAYSNDVFVADARAGVIRRYKLVGTGPERMALRPASDRSEFLVSTNPWFRPMQLTVGPEGALYVVDLHREYFDLHPPMESAAEPHDRARHQRGADRGRIYRIVPEKFRNPPAPQLEEAPLLEVLRALAHSNVWQRETAARLIYQRQDRTAIPLLSNMLAVARNPMAREAALNALGGLNALHPAILSRALQDTNPGVRLQAVRWMASMADTGTRVPENLWVPLRRLSSDPSPRVRYELALLTARYVVPGRELTLLDIVRRQPESPYTRAAVLLSLAREPGDCMAMAVLDPVLTRHPGGRLFLQDLARLLGRLQYTPGIQQALTFVQRTEDVELALSLLSALQEGLQERGDTLARHAPAHVFEPAWQRALVMADNRGLPVATRLDAIRLLPALPYAVTHEVLAARLLPIEPAPVQAAALVALGIYQGTDAAALGVRAWPGLAPEARPVAWRLWLARPESAVVLLDAVEQGRFPPSLLRPWEKDWLRRYPSLAVNSRAQKLFGPPLETNRVERLLTLRTNLPAQGVPARGRLLFQQHCASCHRYQGLGTVFGPDLEAAAMRGRHYVLQRLLEPNQTISSRAELRWVDTADRGYLLGAVVSENPAGVWVRTVDGETLTVSRLTLRSMSSLGRSAMPEGWEQVLTVNELADLLSFLVPGRADSADGRR</sequence>
<dbReference type="GO" id="GO:0020037">
    <property type="term" value="F:heme binding"/>
    <property type="evidence" value="ECO:0007669"/>
    <property type="project" value="InterPro"/>
</dbReference>
<name>A0A6M1RYH4_9BACT</name>
<feature type="domain" description="Cytochrome c" evidence="6">
    <location>
        <begin position="877"/>
        <end position="1010"/>
    </location>
</feature>
<evidence type="ECO:0000313" key="7">
    <source>
        <dbReference type="EMBL" id="NGO38230.1"/>
    </source>
</evidence>
<dbReference type="InterPro" id="IPR011041">
    <property type="entry name" value="Quinoprot_gluc/sorb_DH_b-prop"/>
</dbReference>
<feature type="region of interest" description="Disordered" evidence="5">
    <location>
        <begin position="316"/>
        <end position="335"/>
    </location>
</feature>
<evidence type="ECO:0000256" key="5">
    <source>
        <dbReference type="SAM" id="MobiDB-lite"/>
    </source>
</evidence>
<feature type="region of interest" description="Disordered" evidence="5">
    <location>
        <begin position="13"/>
        <end position="39"/>
    </location>
</feature>
<comment type="caution">
    <text evidence="7">The sequence shown here is derived from an EMBL/GenBank/DDBJ whole genome shotgun (WGS) entry which is preliminary data.</text>
</comment>
<evidence type="ECO:0000313" key="8">
    <source>
        <dbReference type="Proteomes" id="UP000477311"/>
    </source>
</evidence>
<dbReference type="Proteomes" id="UP000477311">
    <property type="component" value="Unassembled WGS sequence"/>
</dbReference>
<dbReference type="PANTHER" id="PTHR33546:SF1">
    <property type="entry name" value="LARGE, MULTIFUNCTIONAL SECRETED PROTEIN"/>
    <property type="match status" value="1"/>
</dbReference>
<dbReference type="SUPFAM" id="SSF50952">
    <property type="entry name" value="Soluble quinoprotein glucose dehydrogenase"/>
    <property type="match status" value="1"/>
</dbReference>
<reference evidence="7 8" key="1">
    <citation type="submission" date="2020-02" db="EMBL/GenBank/DDBJ databases">
        <title>Draft genome sequence of Limisphaera ngatamarikiensis NGM72.4T, a thermophilic Verrucomicrobia grouped in subdivision 3.</title>
        <authorList>
            <person name="Carere C.R."/>
            <person name="Steen J."/>
            <person name="Hugenholtz P."/>
            <person name="Stott M.B."/>
        </authorList>
    </citation>
    <scope>NUCLEOTIDE SEQUENCE [LARGE SCALE GENOMIC DNA]</scope>
    <source>
        <strain evidence="7 8">NGM72.4</strain>
    </source>
</reference>
<protein>
    <submittedName>
        <fullName evidence="7">C-type cytochrome</fullName>
    </submittedName>
</protein>
<evidence type="ECO:0000256" key="2">
    <source>
        <dbReference type="ARBA" id="ARBA00022723"/>
    </source>
</evidence>
<dbReference type="InterPro" id="IPR009056">
    <property type="entry name" value="Cyt_c-like_dom"/>
</dbReference>
<dbReference type="NCBIfam" id="TIGR02604">
    <property type="entry name" value="Piru_Ver_Nterm"/>
    <property type="match status" value="1"/>
</dbReference>
<dbReference type="SUPFAM" id="SSF46626">
    <property type="entry name" value="Cytochrome c"/>
    <property type="match status" value="1"/>
</dbReference>
<dbReference type="InterPro" id="IPR011989">
    <property type="entry name" value="ARM-like"/>
</dbReference>
<dbReference type="InterPro" id="IPR013428">
    <property type="entry name" value="Membrane-bound_put_N"/>
</dbReference>
<organism evidence="7 8">
    <name type="scientific">Limisphaera ngatamarikiensis</name>
    <dbReference type="NCBI Taxonomy" id="1324935"/>
    <lineage>
        <taxon>Bacteria</taxon>
        <taxon>Pseudomonadati</taxon>
        <taxon>Verrucomicrobiota</taxon>
        <taxon>Verrucomicrobiia</taxon>
        <taxon>Limisphaerales</taxon>
        <taxon>Limisphaeraceae</taxon>
        <taxon>Limisphaera</taxon>
    </lineage>
</organism>
<dbReference type="EMBL" id="JAAKYA010000012">
    <property type="protein sequence ID" value="NGO38230.1"/>
    <property type="molecule type" value="Genomic_DNA"/>
</dbReference>
<proteinExistence type="predicted"/>
<keyword evidence="1 4" id="KW-0349">Heme</keyword>
<dbReference type="GO" id="GO:0046872">
    <property type="term" value="F:metal ion binding"/>
    <property type="evidence" value="ECO:0007669"/>
    <property type="project" value="UniProtKB-KW"/>
</dbReference>
<dbReference type="InterPro" id="IPR036909">
    <property type="entry name" value="Cyt_c-like_dom_sf"/>
</dbReference>
<dbReference type="PROSITE" id="PS51007">
    <property type="entry name" value="CYTC"/>
    <property type="match status" value="1"/>
</dbReference>
<dbReference type="AlphaFoldDB" id="A0A6M1RYH4"/>
<evidence type="ECO:0000256" key="3">
    <source>
        <dbReference type="ARBA" id="ARBA00023004"/>
    </source>
</evidence>
<dbReference type="Pfam" id="PF00034">
    <property type="entry name" value="Cytochrom_C"/>
    <property type="match status" value="1"/>
</dbReference>
<keyword evidence="2 4" id="KW-0479">Metal-binding</keyword>
<evidence type="ECO:0000259" key="6">
    <source>
        <dbReference type="PROSITE" id="PS51007"/>
    </source>
</evidence>
<dbReference type="InterPro" id="IPR011042">
    <property type="entry name" value="6-blade_b-propeller_TolB-like"/>
</dbReference>
<dbReference type="SUPFAM" id="SSF48371">
    <property type="entry name" value="ARM repeat"/>
    <property type="match status" value="1"/>
</dbReference>
<dbReference type="InterPro" id="IPR013427">
    <property type="entry name" value="Haem-bd_dom_put"/>
</dbReference>
<keyword evidence="8" id="KW-1185">Reference proteome</keyword>
<gene>
    <name evidence="7" type="ORF">G4L39_02310</name>
</gene>
<evidence type="ECO:0000256" key="1">
    <source>
        <dbReference type="ARBA" id="ARBA00022617"/>
    </source>
</evidence>
<keyword evidence="3 4" id="KW-0408">Iron</keyword>
<dbReference type="RefSeq" id="WP_205880717.1">
    <property type="nucleotide sequence ID" value="NZ_JAAKYA010000012.1"/>
</dbReference>
<dbReference type="Pfam" id="PF23500">
    <property type="entry name" value="DUF7133"/>
    <property type="match status" value="1"/>
</dbReference>
<dbReference type="GO" id="GO:0009055">
    <property type="term" value="F:electron transfer activity"/>
    <property type="evidence" value="ECO:0007669"/>
    <property type="project" value="InterPro"/>
</dbReference>
<dbReference type="Gene3D" id="2.120.10.30">
    <property type="entry name" value="TolB, C-terminal domain"/>
    <property type="match status" value="1"/>
</dbReference>
<accession>A0A6M1RYH4</accession>
<dbReference type="InterPro" id="IPR016024">
    <property type="entry name" value="ARM-type_fold"/>
</dbReference>
<dbReference type="NCBIfam" id="TIGR02603">
    <property type="entry name" value="CxxCH_TIGR02603"/>
    <property type="match status" value="1"/>
</dbReference>